<dbReference type="GO" id="GO:0008569">
    <property type="term" value="F:minus-end-directed microtubule motor activity"/>
    <property type="evidence" value="ECO:0007669"/>
    <property type="project" value="InterPro"/>
</dbReference>
<dbReference type="Gene3D" id="3.10.490.20">
    <property type="match status" value="1"/>
</dbReference>
<evidence type="ECO:0000259" key="4">
    <source>
        <dbReference type="Pfam" id="PF18199"/>
    </source>
</evidence>
<dbReference type="InterPro" id="IPR043160">
    <property type="entry name" value="Dynein_C_barrel"/>
</dbReference>
<evidence type="ECO:0000259" key="3">
    <source>
        <dbReference type="Pfam" id="PF18198"/>
    </source>
</evidence>
<dbReference type="PANTHER" id="PTHR22878:SF66">
    <property type="entry name" value="DYNEIN AXONEMAL HEAVY CHAIN 7"/>
    <property type="match status" value="1"/>
</dbReference>
<dbReference type="InterPro" id="IPR041658">
    <property type="entry name" value="AAA_lid_11"/>
</dbReference>
<feature type="non-terminal residue" evidence="5">
    <location>
        <position position="1"/>
    </location>
</feature>
<gene>
    <name evidence="5" type="ORF">MONAX_5E038570</name>
</gene>
<dbReference type="FunFam" id="1.10.8.720:FF:000001">
    <property type="entry name" value="dynein heavy chain 7, axonemal"/>
    <property type="match status" value="1"/>
</dbReference>
<comment type="caution">
    <text evidence="5">The sequence shown here is derived from an EMBL/GenBank/DDBJ whole genome shotgun (WGS) entry which is preliminary data.</text>
</comment>
<evidence type="ECO:0000313" key="6">
    <source>
        <dbReference type="Proteomes" id="UP000335636"/>
    </source>
</evidence>
<dbReference type="Gene3D" id="1.20.1270.280">
    <property type="match status" value="1"/>
</dbReference>
<dbReference type="InterPro" id="IPR027417">
    <property type="entry name" value="P-loop_NTPase"/>
</dbReference>
<dbReference type="EMBL" id="CABDUW010003735">
    <property type="protein sequence ID" value="VTJ89710.1"/>
    <property type="molecule type" value="Genomic_DNA"/>
</dbReference>
<evidence type="ECO:0000259" key="2">
    <source>
        <dbReference type="Pfam" id="PF12781"/>
    </source>
</evidence>
<dbReference type="Proteomes" id="UP000335636">
    <property type="component" value="Unassembled WGS sequence"/>
</dbReference>
<reference evidence="5" key="1">
    <citation type="submission" date="2019-04" db="EMBL/GenBank/DDBJ databases">
        <authorList>
            <person name="Alioto T."/>
            <person name="Alioto T."/>
        </authorList>
    </citation>
    <scope>NUCLEOTIDE SEQUENCE [LARGE SCALE GENOMIC DNA]</scope>
</reference>
<feature type="domain" description="Dynein heavy chain region D6 P-loop" evidence="1">
    <location>
        <begin position="297"/>
        <end position="411"/>
    </location>
</feature>
<accession>A0A5E4D7M1</accession>
<evidence type="ECO:0008006" key="7">
    <source>
        <dbReference type="Google" id="ProtNLM"/>
    </source>
</evidence>
<dbReference type="Pfam" id="PF18199">
    <property type="entry name" value="Dynein_C"/>
    <property type="match status" value="1"/>
</dbReference>
<dbReference type="InterPro" id="IPR041228">
    <property type="entry name" value="Dynein_C"/>
</dbReference>
<dbReference type="GO" id="GO:0007018">
    <property type="term" value="P:microtubule-based movement"/>
    <property type="evidence" value="ECO:0007669"/>
    <property type="project" value="InterPro"/>
</dbReference>
<name>A0A5E4D7M1_MARMO</name>
<dbReference type="FunFam" id="1.20.1270.280:FF:000038">
    <property type="entry name" value="AT13908p"/>
    <property type="match status" value="1"/>
</dbReference>
<dbReference type="InterPro" id="IPR004273">
    <property type="entry name" value="Dynein_heavy_D6_P-loop"/>
</dbReference>
<feature type="domain" description="Dynein heavy chain C-terminal" evidence="4">
    <location>
        <begin position="591"/>
        <end position="830"/>
    </location>
</feature>
<dbReference type="GO" id="GO:0030286">
    <property type="term" value="C:dynein complex"/>
    <property type="evidence" value="ECO:0007669"/>
    <property type="project" value="InterPro"/>
</dbReference>
<dbReference type="GO" id="GO:0051959">
    <property type="term" value="F:dynein light intermediate chain binding"/>
    <property type="evidence" value="ECO:0007669"/>
    <property type="project" value="InterPro"/>
</dbReference>
<sequence>VTLLNFMITPEGMQDQLLGIVVARERPDLEEEKQALILQGAENKRQLKEIEDKILEVLSSSEGNILEDETAIKILSSSKALANEISQKQEVAEETEKKIDATRMGYRPIAIHSSILFFSIADLANIEPMYQYSLTWFINLFILSIENSEQSEILAKRCVKEMLINNKINKTEWRFLLTGGIGLDNPHANPCTWLPQKSWDEICRLDDLPSFKAIRKEFMRLKDGWKRVYDSLEPHHEIFPEEWEEKANEFQRMLIIRCLRPDKVIPMVQEFIINRLGRAFIEPPPFDLSKAFGDSNCCAPLIFVLSPGADPMAALLKFADDQGYGGSKLSSLSLGQGQGPIAMKMLEKAVKEGTWVVLQNCHLATSWMPTLEKVCEELSPESTHPDFRIWLTSYPSPTFPVSVLQNGVKMTNEAPKGLRANIIRSYLMDPISDPEFFGSCKKPEEFKKMLYGLCFFHALVQERRKFGPLGWNIPYEFNETDLRISVQQLHMFLNQYEDLPYDALRYMTGECNYGGRVTDDWDRRTLRTILNKFFCTELVENTEYKFDSSGIYFVPPSGDHKSYIEYTKTLPLTPAPEIFGMNANADITKDQSETQLLFDNILLTQSRSAGAGAKSSDEVVNEVAGDILGKLPNNFDVESAMRRYPTTYTQSMNTVLVQEMGRFNKLLKTIRESCINIQKAIKGLVVMSTDLEEVVRSILNVKIPGMWMGKSYPSLKPLGSYVNDFLARLKFLQQWYEVGPPAVFWLSGFFFTQAFLTGAQQNYARKYTIPIDLLGFDYEVMEDKDYKHGPEDGVFIHGLFLDGASWNRKIKKLAESHPKILYDTMPVVSIS</sequence>
<dbReference type="FunFam" id="1.20.1270.280:FF:000037">
    <property type="entry name" value="Dynein, axonemal, heavy chain 7"/>
    <property type="match status" value="1"/>
</dbReference>
<evidence type="ECO:0000259" key="1">
    <source>
        <dbReference type="Pfam" id="PF03028"/>
    </source>
</evidence>
<dbReference type="AlphaFoldDB" id="A0A5E4D7M1"/>
<feature type="domain" description="Dynein heavy chain ATP-binding dynein motor region" evidence="2">
    <location>
        <begin position="1"/>
        <end position="85"/>
    </location>
</feature>
<feature type="domain" description="Dynein heavy chain AAA lid" evidence="3">
    <location>
        <begin position="446"/>
        <end position="585"/>
    </location>
</feature>
<dbReference type="Pfam" id="PF18198">
    <property type="entry name" value="AAA_lid_11"/>
    <property type="match status" value="1"/>
</dbReference>
<dbReference type="Gene3D" id="1.10.8.1220">
    <property type="match status" value="1"/>
</dbReference>
<dbReference type="Pfam" id="PF03028">
    <property type="entry name" value="Dynein_heavy"/>
    <property type="match status" value="1"/>
</dbReference>
<dbReference type="GO" id="GO:0045505">
    <property type="term" value="F:dynein intermediate chain binding"/>
    <property type="evidence" value="ECO:0007669"/>
    <property type="project" value="InterPro"/>
</dbReference>
<keyword evidence="6" id="KW-1185">Reference proteome</keyword>
<dbReference type="InterPro" id="IPR035706">
    <property type="entry name" value="AAA_9"/>
</dbReference>
<proteinExistence type="predicted"/>
<dbReference type="InterPro" id="IPR042219">
    <property type="entry name" value="AAA_lid_11_sf"/>
</dbReference>
<dbReference type="PANTHER" id="PTHR22878">
    <property type="entry name" value="DYNEIN HEAVY CHAIN 6, AXONEMAL-LIKE-RELATED"/>
    <property type="match status" value="1"/>
</dbReference>
<dbReference type="Gene3D" id="1.20.920.20">
    <property type="match status" value="1"/>
</dbReference>
<dbReference type="Pfam" id="PF12781">
    <property type="entry name" value="AAA_9"/>
    <property type="match status" value="1"/>
</dbReference>
<evidence type="ECO:0000313" key="5">
    <source>
        <dbReference type="EMBL" id="VTJ89710.1"/>
    </source>
</evidence>
<dbReference type="InterPro" id="IPR026983">
    <property type="entry name" value="DHC"/>
</dbReference>
<organism evidence="5 6">
    <name type="scientific">Marmota monax</name>
    <name type="common">Woodchuck</name>
    <dbReference type="NCBI Taxonomy" id="9995"/>
    <lineage>
        <taxon>Eukaryota</taxon>
        <taxon>Metazoa</taxon>
        <taxon>Chordata</taxon>
        <taxon>Craniata</taxon>
        <taxon>Vertebrata</taxon>
        <taxon>Euteleostomi</taxon>
        <taxon>Mammalia</taxon>
        <taxon>Eutheria</taxon>
        <taxon>Euarchontoglires</taxon>
        <taxon>Glires</taxon>
        <taxon>Rodentia</taxon>
        <taxon>Sciuromorpha</taxon>
        <taxon>Sciuridae</taxon>
        <taxon>Xerinae</taxon>
        <taxon>Marmotini</taxon>
        <taxon>Marmota</taxon>
    </lineage>
</organism>
<dbReference type="FunFam" id="3.40.50.300:FF:000362">
    <property type="entry name" value="Dynein, axonemal, heavy chain 6"/>
    <property type="match status" value="1"/>
</dbReference>
<protein>
    <recommendedName>
        <fullName evidence="7">Dynein heavy chain 7, axonemal</fullName>
    </recommendedName>
</protein>
<dbReference type="Gene3D" id="1.10.8.720">
    <property type="entry name" value="Region D6 of dynein motor"/>
    <property type="match status" value="1"/>
</dbReference>
<dbReference type="Gene3D" id="3.40.50.300">
    <property type="entry name" value="P-loop containing nucleotide triphosphate hydrolases"/>
    <property type="match status" value="1"/>
</dbReference>